<dbReference type="OrthoDB" id="123083at2"/>
<dbReference type="InterPro" id="IPR009081">
    <property type="entry name" value="PP-bd_ACP"/>
</dbReference>
<reference evidence="2 3" key="1">
    <citation type="submission" date="2019-09" db="EMBL/GenBank/DDBJ databases">
        <title>Whole genome sequence of Photorhabdus heterorhabditis strain ETL (Enterobacteriales: Enterobacteriaceae) a bacterial symbiont of Heterorhabditis zealandica strain ETL (Rhabditida: Heterorhabditidae).</title>
        <authorList>
            <person name="Lulamba T.E."/>
            <person name="Serepa-Dlamini M.H."/>
        </authorList>
    </citation>
    <scope>NUCLEOTIDE SEQUENCE [LARGE SCALE GENOMIC DNA]</scope>
    <source>
        <strain evidence="2 3">ETL</strain>
    </source>
</reference>
<proteinExistence type="predicted"/>
<dbReference type="STRING" id="880156.AM629_18390"/>
<dbReference type="Pfam" id="PF00550">
    <property type="entry name" value="PP-binding"/>
    <property type="match status" value="1"/>
</dbReference>
<dbReference type="EMBL" id="VTUW01000006">
    <property type="protein sequence ID" value="KAA1194777.1"/>
    <property type="molecule type" value="Genomic_DNA"/>
</dbReference>
<dbReference type="SUPFAM" id="SSF47336">
    <property type="entry name" value="ACP-like"/>
    <property type="match status" value="1"/>
</dbReference>
<comment type="caution">
    <text evidence="2">The sequence shown here is derived from an EMBL/GenBank/DDBJ whole genome shotgun (WGS) entry which is preliminary data.</text>
</comment>
<sequence>MPELRNKITEVFHEALEMTNSQLTGELSDDTILLESGLDSLGFAILVARLEEELGYDPFSVMDNAVYPTTFKDFVDIYHQY</sequence>
<name>A0A5B0X8K2_9GAMM</name>
<dbReference type="Gene3D" id="1.10.1200.10">
    <property type="entry name" value="ACP-like"/>
    <property type="match status" value="1"/>
</dbReference>
<feature type="domain" description="Carrier" evidence="1">
    <location>
        <begin position="2"/>
        <end position="81"/>
    </location>
</feature>
<organism evidence="2 3">
    <name type="scientific">Photorhabdus heterorhabditis</name>
    <dbReference type="NCBI Taxonomy" id="880156"/>
    <lineage>
        <taxon>Bacteria</taxon>
        <taxon>Pseudomonadati</taxon>
        <taxon>Pseudomonadota</taxon>
        <taxon>Gammaproteobacteria</taxon>
        <taxon>Enterobacterales</taxon>
        <taxon>Morganellaceae</taxon>
        <taxon>Photorhabdus</taxon>
    </lineage>
</organism>
<gene>
    <name evidence="2" type="ORF">F0L16_05445</name>
</gene>
<dbReference type="Proteomes" id="UP000322184">
    <property type="component" value="Unassembled WGS sequence"/>
</dbReference>
<accession>A0A5B0X8K2</accession>
<dbReference type="PROSITE" id="PS50075">
    <property type="entry name" value="CARRIER"/>
    <property type="match status" value="1"/>
</dbReference>
<dbReference type="InterPro" id="IPR036736">
    <property type="entry name" value="ACP-like_sf"/>
</dbReference>
<evidence type="ECO:0000259" key="1">
    <source>
        <dbReference type="PROSITE" id="PS50075"/>
    </source>
</evidence>
<dbReference type="AlphaFoldDB" id="A0A5B0X8K2"/>
<evidence type="ECO:0000313" key="2">
    <source>
        <dbReference type="EMBL" id="KAA1194777.1"/>
    </source>
</evidence>
<protein>
    <submittedName>
        <fullName evidence="2">Acyl carrier protein</fullName>
    </submittedName>
</protein>
<dbReference type="RefSeq" id="WP_149616352.1">
    <property type="nucleotide sequence ID" value="NZ_CAWMRL010000074.1"/>
</dbReference>
<evidence type="ECO:0000313" key="3">
    <source>
        <dbReference type="Proteomes" id="UP000322184"/>
    </source>
</evidence>